<dbReference type="InterPro" id="IPR003594">
    <property type="entry name" value="HATPase_dom"/>
</dbReference>
<dbReference type="GO" id="GO:0005524">
    <property type="term" value="F:ATP binding"/>
    <property type="evidence" value="ECO:0007669"/>
    <property type="project" value="UniProtKB-KW"/>
</dbReference>
<reference evidence="13" key="1">
    <citation type="submission" date="2022-10" db="EMBL/GenBank/DDBJ databases">
        <title>Description of Fervidibacillus gen. nov. in the family Fervidibacillaceae fam. nov. with two species, Fervidibacillus albus sp. nov., and Fervidibacillus halotolerans sp. nov., isolated from tidal flat sediments.</title>
        <authorList>
            <person name="Kwon K.K."/>
            <person name="Yang S.-H."/>
        </authorList>
    </citation>
    <scope>NUCLEOTIDE SEQUENCE</scope>
    <source>
        <strain evidence="13">JCM 19140</strain>
    </source>
</reference>
<dbReference type="PROSITE" id="PS50109">
    <property type="entry name" value="HIS_KIN"/>
    <property type="match status" value="1"/>
</dbReference>
<keyword evidence="3" id="KW-0597">Phosphoprotein</keyword>
<dbReference type="Pfam" id="PF08448">
    <property type="entry name" value="PAS_4"/>
    <property type="match status" value="2"/>
</dbReference>
<dbReference type="CDD" id="cd00082">
    <property type="entry name" value="HisKA"/>
    <property type="match status" value="1"/>
</dbReference>
<dbReference type="PROSITE" id="PS50113">
    <property type="entry name" value="PAC"/>
    <property type="match status" value="1"/>
</dbReference>
<evidence type="ECO:0000256" key="3">
    <source>
        <dbReference type="ARBA" id="ARBA00022553"/>
    </source>
</evidence>
<keyword evidence="5" id="KW-0547">Nucleotide-binding</keyword>
<comment type="catalytic activity">
    <reaction evidence="1">
        <text>ATP + protein L-histidine = ADP + protein N-phospho-L-histidine.</text>
        <dbReference type="EC" id="2.7.13.3"/>
    </reaction>
</comment>
<dbReference type="InterPro" id="IPR035965">
    <property type="entry name" value="PAS-like_dom_sf"/>
</dbReference>
<evidence type="ECO:0000256" key="7">
    <source>
        <dbReference type="ARBA" id="ARBA00022840"/>
    </source>
</evidence>
<dbReference type="AlphaFoldDB" id="A0AAE3ITS2"/>
<dbReference type="InterPro" id="IPR036890">
    <property type="entry name" value="HATPase_C_sf"/>
</dbReference>
<dbReference type="InterPro" id="IPR000014">
    <property type="entry name" value="PAS"/>
</dbReference>
<evidence type="ECO:0000259" key="12">
    <source>
        <dbReference type="PROSITE" id="PS50113"/>
    </source>
</evidence>
<evidence type="ECO:0000313" key="13">
    <source>
        <dbReference type="EMBL" id="MCU9614483.1"/>
    </source>
</evidence>
<dbReference type="InterPro" id="IPR005467">
    <property type="entry name" value="His_kinase_dom"/>
</dbReference>
<dbReference type="InterPro" id="IPR001610">
    <property type="entry name" value="PAC"/>
</dbReference>
<evidence type="ECO:0000256" key="2">
    <source>
        <dbReference type="ARBA" id="ARBA00012438"/>
    </source>
</evidence>
<keyword evidence="4" id="KW-0808">Transferase</keyword>
<dbReference type="InterPro" id="IPR000700">
    <property type="entry name" value="PAS-assoc_C"/>
</dbReference>
<dbReference type="InterPro" id="IPR004358">
    <property type="entry name" value="Sig_transdc_His_kin-like_C"/>
</dbReference>
<feature type="domain" description="PAC" evidence="12">
    <location>
        <begin position="236"/>
        <end position="287"/>
    </location>
</feature>
<feature type="domain" description="PAS" evidence="11">
    <location>
        <begin position="53"/>
        <end position="92"/>
    </location>
</feature>
<dbReference type="SMART" id="SM00086">
    <property type="entry name" value="PAC"/>
    <property type="match status" value="2"/>
</dbReference>
<proteinExistence type="predicted"/>
<dbReference type="SUPFAM" id="SSF55874">
    <property type="entry name" value="ATPase domain of HSP90 chaperone/DNA topoisomerase II/histidine kinase"/>
    <property type="match status" value="1"/>
</dbReference>
<dbReference type="NCBIfam" id="TIGR00229">
    <property type="entry name" value="sensory_box"/>
    <property type="match status" value="3"/>
</dbReference>
<dbReference type="InterPro" id="IPR036097">
    <property type="entry name" value="HisK_dim/P_sf"/>
</dbReference>
<dbReference type="SMART" id="SM00387">
    <property type="entry name" value="HATPase_c"/>
    <property type="match status" value="1"/>
</dbReference>
<organism evidence="13 14">
    <name type="scientific">Perspicuibacillus lycopersici</name>
    <dbReference type="NCBI Taxonomy" id="1325689"/>
    <lineage>
        <taxon>Bacteria</taxon>
        <taxon>Bacillati</taxon>
        <taxon>Bacillota</taxon>
        <taxon>Bacilli</taxon>
        <taxon>Bacillales</taxon>
        <taxon>Bacillaceae</taxon>
        <taxon>Perspicuibacillus</taxon>
    </lineage>
</organism>
<dbReference type="GO" id="GO:0030435">
    <property type="term" value="P:sporulation resulting in formation of a cellular spore"/>
    <property type="evidence" value="ECO:0007669"/>
    <property type="project" value="UniProtKB-KW"/>
</dbReference>
<dbReference type="Pfam" id="PF02518">
    <property type="entry name" value="HATPase_c"/>
    <property type="match status" value="1"/>
</dbReference>
<evidence type="ECO:0000256" key="5">
    <source>
        <dbReference type="ARBA" id="ARBA00022741"/>
    </source>
</evidence>
<dbReference type="EC" id="2.7.13.3" evidence="2"/>
<dbReference type="EMBL" id="JAOUSF010000004">
    <property type="protein sequence ID" value="MCU9614483.1"/>
    <property type="molecule type" value="Genomic_DNA"/>
</dbReference>
<dbReference type="CDD" id="cd00130">
    <property type="entry name" value="PAS"/>
    <property type="match status" value="3"/>
</dbReference>
<dbReference type="Pfam" id="PF13426">
    <property type="entry name" value="PAS_9"/>
    <property type="match status" value="1"/>
</dbReference>
<dbReference type="InterPro" id="IPR003661">
    <property type="entry name" value="HisK_dim/P_dom"/>
</dbReference>
<dbReference type="PANTHER" id="PTHR43065:SF34">
    <property type="entry name" value="SPORULATION KINASE A"/>
    <property type="match status" value="1"/>
</dbReference>
<protein>
    <recommendedName>
        <fullName evidence="2">histidine kinase</fullName>
        <ecNumber evidence="2">2.7.13.3</ecNumber>
    </recommendedName>
</protein>
<evidence type="ECO:0000259" key="10">
    <source>
        <dbReference type="PROSITE" id="PS50109"/>
    </source>
</evidence>
<keyword evidence="8" id="KW-0749">Sporulation</keyword>
<evidence type="ECO:0000256" key="9">
    <source>
        <dbReference type="ARBA" id="ARBA00023012"/>
    </source>
</evidence>
<dbReference type="PROSITE" id="PS50112">
    <property type="entry name" value="PAS"/>
    <property type="match status" value="3"/>
</dbReference>
<dbReference type="PANTHER" id="PTHR43065">
    <property type="entry name" value="SENSOR HISTIDINE KINASE"/>
    <property type="match status" value="1"/>
</dbReference>
<dbReference type="SUPFAM" id="SSF55785">
    <property type="entry name" value="PYP-like sensor domain (PAS domain)"/>
    <property type="match status" value="3"/>
</dbReference>
<gene>
    <name evidence="13" type="ORF">OEV98_13135</name>
</gene>
<keyword evidence="9" id="KW-0902">Two-component regulatory system</keyword>
<evidence type="ECO:0000259" key="11">
    <source>
        <dbReference type="PROSITE" id="PS50112"/>
    </source>
</evidence>
<dbReference type="Gene3D" id="3.30.565.10">
    <property type="entry name" value="Histidine kinase-like ATPase, C-terminal domain"/>
    <property type="match status" value="1"/>
</dbReference>
<dbReference type="SMART" id="SM00388">
    <property type="entry name" value="HisKA"/>
    <property type="match status" value="1"/>
</dbReference>
<feature type="domain" description="Histidine kinase" evidence="10">
    <location>
        <begin position="426"/>
        <end position="632"/>
    </location>
</feature>
<name>A0AAE3ITS2_9BACI</name>
<dbReference type="FunFam" id="1.10.287.130:FF:000040">
    <property type="entry name" value="PAS domain-containing sensor histidine kinase"/>
    <property type="match status" value="1"/>
</dbReference>
<dbReference type="Proteomes" id="UP001209318">
    <property type="component" value="Unassembled WGS sequence"/>
</dbReference>
<dbReference type="CDD" id="cd00075">
    <property type="entry name" value="HATPase"/>
    <property type="match status" value="1"/>
</dbReference>
<feature type="domain" description="PAS" evidence="11">
    <location>
        <begin position="288"/>
        <end position="358"/>
    </location>
</feature>
<dbReference type="SMART" id="SM00091">
    <property type="entry name" value="PAS"/>
    <property type="match status" value="3"/>
</dbReference>
<keyword evidence="6" id="KW-0418">Kinase</keyword>
<dbReference type="Pfam" id="PF00512">
    <property type="entry name" value="HisKA"/>
    <property type="match status" value="1"/>
</dbReference>
<dbReference type="PRINTS" id="PR00344">
    <property type="entry name" value="BCTRLSENSOR"/>
</dbReference>
<keyword evidence="14" id="KW-1185">Reference proteome</keyword>
<evidence type="ECO:0000256" key="1">
    <source>
        <dbReference type="ARBA" id="ARBA00000085"/>
    </source>
</evidence>
<evidence type="ECO:0000256" key="8">
    <source>
        <dbReference type="ARBA" id="ARBA00022969"/>
    </source>
</evidence>
<dbReference type="Gene3D" id="1.10.287.130">
    <property type="match status" value="1"/>
</dbReference>
<evidence type="ECO:0000256" key="6">
    <source>
        <dbReference type="ARBA" id="ARBA00022777"/>
    </source>
</evidence>
<evidence type="ECO:0000313" key="14">
    <source>
        <dbReference type="Proteomes" id="UP001209318"/>
    </source>
</evidence>
<dbReference type="SUPFAM" id="SSF47384">
    <property type="entry name" value="Homodimeric domain of signal transducing histidine kinase"/>
    <property type="match status" value="1"/>
</dbReference>
<dbReference type="GO" id="GO:0000155">
    <property type="term" value="F:phosphorelay sensor kinase activity"/>
    <property type="evidence" value="ECO:0007669"/>
    <property type="project" value="InterPro"/>
</dbReference>
<dbReference type="Gene3D" id="3.30.450.20">
    <property type="entry name" value="PAS domain"/>
    <property type="match status" value="3"/>
</dbReference>
<sequence length="636" mass="73169">MKKFNLFNYRAIILTINSIHIIVHYNKKRRTTYLRQERAEVEGNQSYHIDFLEIIESVTDAFFALDRDLRFTYMNQKGADMLEKKQQDLIGKYVWEEFPTGIDQKFHHHYNKIMEEQKSVEFDEYYPAPVDKWFHVRVHPSKNGFSVFFQDITVERAKQKINDEYYKSLFDQNPDGVFSLDFDGYITSINQSMERISGYDREYFSGKKYFEVEFIQQTDIELLKSFFNKARSGETQTFELSIIDKNSIVRHCVVTYFPIKVIGEIVGIFGILKDITSLKEMEKNLHRSEQKYRSLKLHNTDGICSFDIYGNLVGINPAVEKITGYSTEEFFQLNIMKLFNPKNEQNFTASIQQVLSGHGAVDSFEGTLITKGGKKIHTSMTIIPIFIDEKIDGFYIIVKDITKNKHTEELLIRSEKLSAVGQLAASIVHEIRNPLTSLMGFLQLMKSNTGMNDQYYQIMLDELTRINSITNELLVLSKPQVKQMKQENITSSLSDIVQLMNSQAVLHNVEIQLTTENDLPDIPCDIKQLKQVFINIIKNGIEAMEDKGGVITVTAKRKNFKEVCISFQDQGIGIPKEQLEHIGEPFYTTKKKGTGLGMSMIYTIVENHRGTLDIQSEVGQGTIVTVCLPIDSESAK</sequence>
<accession>A0AAE3ITS2</accession>
<feature type="domain" description="PAS" evidence="11">
    <location>
        <begin position="162"/>
        <end position="234"/>
    </location>
</feature>
<comment type="caution">
    <text evidence="13">The sequence shown here is derived from an EMBL/GenBank/DDBJ whole genome shotgun (WGS) entry which is preliminary data.</text>
</comment>
<keyword evidence="7" id="KW-0067">ATP-binding</keyword>
<evidence type="ECO:0000256" key="4">
    <source>
        <dbReference type="ARBA" id="ARBA00022679"/>
    </source>
</evidence>
<dbReference type="InterPro" id="IPR013656">
    <property type="entry name" value="PAS_4"/>
</dbReference>